<comment type="similarity">
    <text evidence="3 11">Belongs to the PRM1 family.</text>
</comment>
<dbReference type="PROSITE" id="PS51257">
    <property type="entry name" value="PROKAR_LIPOPROTEIN"/>
    <property type="match status" value="1"/>
</dbReference>
<comment type="function">
    <text evidence="1 11">Involved in cell fusion during mating by stabilizing the plasma membrane fusion event.</text>
</comment>
<feature type="transmembrane region" description="Helical" evidence="11">
    <location>
        <begin position="291"/>
        <end position="313"/>
    </location>
</feature>
<evidence type="ECO:0000256" key="8">
    <source>
        <dbReference type="ARBA" id="ARBA00022989"/>
    </source>
</evidence>
<evidence type="ECO:0000313" key="12">
    <source>
        <dbReference type="EMBL" id="RKP29457.1"/>
    </source>
</evidence>
<evidence type="ECO:0000256" key="11">
    <source>
        <dbReference type="RuleBase" id="RU366035"/>
    </source>
</evidence>
<dbReference type="GO" id="GO:0032220">
    <property type="term" value="P:plasma membrane fusion involved in cytogamy"/>
    <property type="evidence" value="ECO:0007669"/>
    <property type="project" value="TreeGrafter"/>
</dbReference>
<evidence type="ECO:0000256" key="6">
    <source>
        <dbReference type="ARBA" id="ARBA00022692"/>
    </source>
</evidence>
<dbReference type="PANTHER" id="PTHR31030:SF1">
    <property type="entry name" value="PLASMA MEMBRANE FUSION PROTEIN PRM1"/>
    <property type="match status" value="1"/>
</dbReference>
<dbReference type="OrthoDB" id="5356111at2759"/>
<keyword evidence="13" id="KW-1185">Reference proteome</keyword>
<keyword evidence="7 11" id="KW-0184">Conjugation</keyword>
<keyword evidence="5 11" id="KW-1003">Cell membrane</keyword>
<evidence type="ECO:0000313" key="13">
    <source>
        <dbReference type="Proteomes" id="UP000268321"/>
    </source>
</evidence>
<feature type="transmembrane region" description="Helical" evidence="11">
    <location>
        <begin position="103"/>
        <end position="123"/>
    </location>
</feature>
<feature type="transmembrane region" description="Helical" evidence="11">
    <location>
        <begin position="368"/>
        <end position="390"/>
    </location>
</feature>
<gene>
    <name evidence="12" type="ORF">METBISCDRAFT_28209</name>
</gene>
<evidence type="ECO:0000256" key="2">
    <source>
        <dbReference type="ARBA" id="ARBA00004651"/>
    </source>
</evidence>
<organism evidence="12 13">
    <name type="scientific">Metschnikowia bicuspidata</name>
    <dbReference type="NCBI Taxonomy" id="27322"/>
    <lineage>
        <taxon>Eukaryota</taxon>
        <taxon>Fungi</taxon>
        <taxon>Dikarya</taxon>
        <taxon>Ascomycota</taxon>
        <taxon>Saccharomycotina</taxon>
        <taxon>Pichiomycetes</taxon>
        <taxon>Metschnikowiaceae</taxon>
        <taxon>Metschnikowia</taxon>
    </lineage>
</organism>
<keyword evidence="6 11" id="KW-0812">Transmembrane</keyword>
<evidence type="ECO:0000256" key="10">
    <source>
        <dbReference type="ARBA" id="ARBA00023180"/>
    </source>
</evidence>
<evidence type="ECO:0000256" key="1">
    <source>
        <dbReference type="ARBA" id="ARBA00002512"/>
    </source>
</evidence>
<dbReference type="GO" id="GO:0043332">
    <property type="term" value="C:mating projection tip"/>
    <property type="evidence" value="ECO:0007669"/>
    <property type="project" value="UniProtKB-UniRule"/>
</dbReference>
<feature type="transmembrane region" description="Helical" evidence="11">
    <location>
        <begin position="20"/>
        <end position="38"/>
    </location>
</feature>
<name>A0A4P9Z9M6_9ASCO</name>
<dbReference type="PANTHER" id="PTHR31030">
    <property type="entry name" value="PLASMA MEMBRANE FUSION PROTEIN PRM1"/>
    <property type="match status" value="1"/>
</dbReference>
<dbReference type="InterPro" id="IPR026777">
    <property type="entry name" value="PRM1"/>
</dbReference>
<sequence length="636" mass="70183">MSRVYLSAWESASLAWLHPLVLVTVLSCVKILLFAVLFQSALSMLQNSAETLCRNTNLLWNDAMLAQARMESVTRAVVDLLMIYVVALVKQFAKIVLSVAKALISFAVELYLGTITCLCTALIKGAIELLTDVLLAVTERVEKAVNAVLTDFNATMNGLSDVINTILLGVNAVKNLFSGSDLSTELTTAVQKVNLTVSSLKEVSIPTAYIDKISSFSDEIPDFESVLSNVTSLLTFPLLKLAQELDTMPTKFNRNFSSKAVSDSDAYLPLCSVIDHCFDEAAALVHSTVKCIIIALSVAAFLLASAFVAIAYARGTKRDRLFNALAQETDLSSVGNQIEEYELGVMSTLLRPWSNTQKWFFAFSSVRNIVNCLSIGLVGFATIGLQFLILKLAKNKLRQMQKSTQDSDLVSSQAASFFRNVQGSVDSLIQFINDALFSLVKRTSAELLQNMQTFQSKTNTTLSSVFDGTPFASPIRAIVYCTVGRKIEDVEDGLSWIVTQLNIPSPQIQPALQNALSLSSLTESDNSLSHAVDSLGQRVYQTFERVEKQFLQIFKTELIICSVFTGIWLLYVVGGMIVCYVRLRAQRATNYQPEISWPKRIEGLQKPSEYPHLDLLPSTPSSMYSIRRYQIGVQSK</sequence>
<dbReference type="GO" id="GO:0005886">
    <property type="term" value="C:plasma membrane"/>
    <property type="evidence" value="ECO:0007669"/>
    <property type="project" value="UniProtKB-SubCell"/>
</dbReference>
<protein>
    <recommendedName>
        <fullName evidence="4 11">Plasma membrane fusion protein PRM1</fullName>
    </recommendedName>
</protein>
<feature type="transmembrane region" description="Helical" evidence="11">
    <location>
        <begin position="558"/>
        <end position="583"/>
    </location>
</feature>
<dbReference type="Proteomes" id="UP000268321">
    <property type="component" value="Unassembled WGS sequence"/>
</dbReference>
<evidence type="ECO:0000256" key="7">
    <source>
        <dbReference type="ARBA" id="ARBA00022971"/>
    </source>
</evidence>
<keyword evidence="8 11" id="KW-1133">Transmembrane helix</keyword>
<evidence type="ECO:0000256" key="5">
    <source>
        <dbReference type="ARBA" id="ARBA00022475"/>
    </source>
</evidence>
<keyword evidence="10" id="KW-0325">Glycoprotein</keyword>
<dbReference type="AlphaFoldDB" id="A0A4P9Z9M6"/>
<proteinExistence type="inferred from homology"/>
<evidence type="ECO:0000256" key="3">
    <source>
        <dbReference type="ARBA" id="ARBA00010780"/>
    </source>
</evidence>
<dbReference type="EMBL" id="ML004486">
    <property type="protein sequence ID" value="RKP29457.1"/>
    <property type="molecule type" value="Genomic_DNA"/>
</dbReference>
<accession>A0A4P9Z9M6</accession>
<evidence type="ECO:0000256" key="9">
    <source>
        <dbReference type="ARBA" id="ARBA00023136"/>
    </source>
</evidence>
<evidence type="ECO:0000256" key="4">
    <source>
        <dbReference type="ARBA" id="ARBA00017621"/>
    </source>
</evidence>
<reference evidence="13" key="1">
    <citation type="journal article" date="2018" name="Nat. Microbiol.">
        <title>Leveraging single-cell genomics to expand the fungal tree of life.</title>
        <authorList>
            <person name="Ahrendt S.R."/>
            <person name="Quandt C.A."/>
            <person name="Ciobanu D."/>
            <person name="Clum A."/>
            <person name="Salamov A."/>
            <person name="Andreopoulos B."/>
            <person name="Cheng J.F."/>
            <person name="Woyke T."/>
            <person name="Pelin A."/>
            <person name="Henrissat B."/>
            <person name="Reynolds N.K."/>
            <person name="Benny G.L."/>
            <person name="Smith M.E."/>
            <person name="James T.Y."/>
            <person name="Grigoriev I.V."/>
        </authorList>
    </citation>
    <scope>NUCLEOTIDE SEQUENCE [LARGE SCALE GENOMIC DNA]</scope>
    <source>
        <strain evidence="13">Baker2002</strain>
    </source>
</reference>
<comment type="subcellular location">
    <subcellularLocation>
        <location evidence="2 11">Cell membrane</location>
        <topology evidence="2 11">Multi-pass membrane protein</topology>
    </subcellularLocation>
</comment>
<keyword evidence="9 11" id="KW-0472">Membrane</keyword>